<evidence type="ECO:0000256" key="6">
    <source>
        <dbReference type="SAM" id="MobiDB-lite"/>
    </source>
</evidence>
<dbReference type="EMBL" id="CP005957">
    <property type="protein sequence ID" value="AGL62686.1"/>
    <property type="molecule type" value="Genomic_DNA"/>
</dbReference>
<dbReference type="KEGG" id="saal:L336_0987"/>
<dbReference type="CDD" id="cd00165">
    <property type="entry name" value="S4"/>
    <property type="match status" value="1"/>
</dbReference>
<evidence type="ECO:0000256" key="1">
    <source>
        <dbReference type="ARBA" id="ARBA00010876"/>
    </source>
</evidence>
<comment type="similarity">
    <text evidence="1 5">Belongs to the pseudouridine synthase RluA family.</text>
</comment>
<dbReference type="Pfam" id="PF00849">
    <property type="entry name" value="PseudoU_synth_2"/>
    <property type="match status" value="1"/>
</dbReference>
<dbReference type="InterPro" id="IPR006224">
    <property type="entry name" value="PsdUridine_synth_RluA-like_CS"/>
</dbReference>
<dbReference type="STRING" id="1332188.L336_0987"/>
<evidence type="ECO:0000313" key="8">
    <source>
        <dbReference type="EMBL" id="AGL62686.1"/>
    </source>
</evidence>
<dbReference type="EC" id="5.4.99.-" evidence="5"/>
<evidence type="ECO:0000313" key="9">
    <source>
        <dbReference type="Proteomes" id="UP000013893"/>
    </source>
</evidence>
<dbReference type="PROSITE" id="PS01129">
    <property type="entry name" value="PSI_RLU"/>
    <property type="match status" value="1"/>
</dbReference>
<sequence length="393" mass="44307">MKVTSSDLLAILRRFNIAGETNVPREIDQLRSNHPRPINQLVSFRFAKTRYYVLFDDTAEDNEQYVVDQIKIVDSNIQGQLLENAVSELTTFGLPFKGKDVYLFRQESDKKRLDIILAERFPDTSRSTWQKHIKAGAVTVNSIPAKNVRQEVSEADYIAVSLPEASDFSARELPIMYIDDGIIVVNKPSGVLTHAKGALSDEFTVADFFRRYSSVGLETNRPGIVHRLDRDTSGIIVGARTLESFQRLKRQFSDRKANKHYLAIVDGVPKHPKATIDLPIGRNPSSPSTFRVDPNGKPARTDYEVIATKAGKSLVLLHPSTGRTHQLRVHMAHLGTPIHGDRIYGKSNTRLFLHAYQLEITPRASTRQTFTAPIPDEFIQLFPEIPHELSSRL</sequence>
<evidence type="ECO:0000256" key="5">
    <source>
        <dbReference type="RuleBase" id="RU362028"/>
    </source>
</evidence>
<dbReference type="PATRIC" id="fig|1332188.3.peg.981"/>
<keyword evidence="2 5" id="KW-0413">Isomerase</keyword>
<dbReference type="SUPFAM" id="SSF55120">
    <property type="entry name" value="Pseudouridine synthase"/>
    <property type="match status" value="1"/>
</dbReference>
<evidence type="ECO:0000256" key="3">
    <source>
        <dbReference type="PIRSR" id="PIRSR606225-1"/>
    </source>
</evidence>
<dbReference type="Gene3D" id="3.30.2350.10">
    <property type="entry name" value="Pseudouridine synthase"/>
    <property type="match status" value="1"/>
</dbReference>
<dbReference type="InterPro" id="IPR036986">
    <property type="entry name" value="S4_RNA-bd_sf"/>
</dbReference>
<protein>
    <recommendedName>
        <fullName evidence="5">Pseudouridine synthase</fullName>
        <ecNumber evidence="5">5.4.99.-</ecNumber>
    </recommendedName>
</protein>
<comment type="catalytic activity">
    <reaction evidence="5">
        <text>a uridine in RNA = a pseudouridine in RNA</text>
        <dbReference type="Rhea" id="RHEA:48348"/>
        <dbReference type="Rhea" id="RHEA-COMP:12068"/>
        <dbReference type="Rhea" id="RHEA-COMP:12069"/>
        <dbReference type="ChEBI" id="CHEBI:65314"/>
        <dbReference type="ChEBI" id="CHEBI:65315"/>
    </reaction>
</comment>
<dbReference type="InterPro" id="IPR050188">
    <property type="entry name" value="RluA_PseudoU_synthase"/>
</dbReference>
<dbReference type="InterPro" id="IPR002942">
    <property type="entry name" value="S4_RNA-bd"/>
</dbReference>
<gene>
    <name evidence="8" type="ORF">L336_0987</name>
</gene>
<dbReference type="SUPFAM" id="SSF55174">
    <property type="entry name" value="Alpha-L RNA-binding motif"/>
    <property type="match status" value="1"/>
</dbReference>
<dbReference type="RefSeq" id="WP_015642136.1">
    <property type="nucleotide sequence ID" value="NC_021219.1"/>
</dbReference>
<dbReference type="Gene3D" id="3.10.290.10">
    <property type="entry name" value="RNA-binding S4 domain"/>
    <property type="match status" value="1"/>
</dbReference>
<organism evidence="8 9">
    <name type="scientific">Candidatus Saccharimonas aalborgensis</name>
    <dbReference type="NCBI Taxonomy" id="1332188"/>
    <lineage>
        <taxon>Bacteria</taxon>
        <taxon>Candidatus Saccharimonadota</taxon>
        <taxon>Candidatus Saccharimonadia</taxon>
        <taxon>Candidatus Saccharimonadales</taxon>
        <taxon>Candidatus Saccharimonadaceae</taxon>
        <taxon>Candidatus Saccharimonas</taxon>
    </lineage>
</organism>
<dbReference type="HOGENOM" id="CLU_016902_4_4_0"/>
<dbReference type="PROSITE" id="PS50889">
    <property type="entry name" value="S4"/>
    <property type="match status" value="1"/>
</dbReference>
<reference evidence="8 9" key="1">
    <citation type="journal article" date="2013" name="Nat. Biotechnol.">
        <title>Genome sequences of rare, uncultured bacteria obtained by differential coverage binning of multiple metagenomes.</title>
        <authorList>
            <person name="Albertsen M."/>
            <person name="Hugenholtz P."/>
            <person name="Skarshewski A."/>
            <person name="Nielsen K.L."/>
            <person name="Tyson G.W."/>
            <person name="Nielsen P.H."/>
        </authorList>
    </citation>
    <scope>NUCLEOTIDE SEQUENCE [LARGE SCALE GENOMIC DNA]</scope>
    <source>
        <strain evidence="8">TM71</strain>
    </source>
</reference>
<dbReference type="InterPro" id="IPR006145">
    <property type="entry name" value="PsdUridine_synth_RsuA/RluA"/>
</dbReference>
<dbReference type="AlphaFoldDB" id="R4PZJ8"/>
<feature type="active site" evidence="3">
    <location>
        <position position="229"/>
    </location>
</feature>
<dbReference type="InterPro" id="IPR020103">
    <property type="entry name" value="PsdUridine_synth_cat_dom_sf"/>
</dbReference>
<evidence type="ECO:0000256" key="2">
    <source>
        <dbReference type="ARBA" id="ARBA00023235"/>
    </source>
</evidence>
<dbReference type="GO" id="GO:0003723">
    <property type="term" value="F:RNA binding"/>
    <property type="evidence" value="ECO:0007669"/>
    <property type="project" value="UniProtKB-KW"/>
</dbReference>
<name>R4PZJ8_9BACT</name>
<proteinExistence type="inferred from homology"/>
<dbReference type="Pfam" id="PF01479">
    <property type="entry name" value="S4"/>
    <property type="match status" value="1"/>
</dbReference>
<dbReference type="PANTHER" id="PTHR21600">
    <property type="entry name" value="MITOCHONDRIAL RNA PSEUDOURIDINE SYNTHASE"/>
    <property type="match status" value="1"/>
</dbReference>
<dbReference type="Proteomes" id="UP000013893">
    <property type="component" value="Chromosome"/>
</dbReference>
<keyword evidence="4" id="KW-0694">RNA-binding</keyword>
<evidence type="ECO:0000256" key="4">
    <source>
        <dbReference type="PROSITE-ProRule" id="PRU00182"/>
    </source>
</evidence>
<comment type="function">
    <text evidence="5">Responsible for synthesis of pseudouridine from uracil.</text>
</comment>
<dbReference type="SMART" id="SM00363">
    <property type="entry name" value="S4"/>
    <property type="match status" value="1"/>
</dbReference>
<dbReference type="CDD" id="cd02869">
    <property type="entry name" value="PseudoU_synth_RluA_like"/>
    <property type="match status" value="1"/>
</dbReference>
<dbReference type="GO" id="GO:0120159">
    <property type="term" value="F:rRNA pseudouridine synthase activity"/>
    <property type="evidence" value="ECO:0007669"/>
    <property type="project" value="UniProtKB-ARBA"/>
</dbReference>
<feature type="region of interest" description="Disordered" evidence="6">
    <location>
        <begin position="276"/>
        <end position="297"/>
    </location>
</feature>
<dbReference type="NCBIfam" id="TIGR00005">
    <property type="entry name" value="rluA_subfam"/>
    <property type="match status" value="1"/>
</dbReference>
<evidence type="ECO:0000259" key="7">
    <source>
        <dbReference type="SMART" id="SM00363"/>
    </source>
</evidence>
<keyword evidence="9" id="KW-1185">Reference proteome</keyword>
<dbReference type="GO" id="GO:0000455">
    <property type="term" value="P:enzyme-directed rRNA pseudouridine synthesis"/>
    <property type="evidence" value="ECO:0007669"/>
    <property type="project" value="UniProtKB-ARBA"/>
</dbReference>
<dbReference type="InterPro" id="IPR006225">
    <property type="entry name" value="PsdUridine_synth_RluC/D"/>
</dbReference>
<accession>R4PZJ8</accession>
<dbReference type="PANTHER" id="PTHR21600:SF87">
    <property type="entry name" value="RNA PSEUDOURIDYLATE SYNTHASE DOMAIN-CONTAINING PROTEIN 1"/>
    <property type="match status" value="1"/>
</dbReference>
<feature type="domain" description="RNA-binding S4" evidence="7">
    <location>
        <begin position="111"/>
        <end position="174"/>
    </location>
</feature>
<dbReference type="OrthoDB" id="9807829at2"/>